<comment type="subcellular location">
    <subcellularLocation>
        <location evidence="1">Mitochondrion</location>
    </subcellularLocation>
</comment>
<evidence type="ECO:0000256" key="4">
    <source>
        <dbReference type="ARBA" id="ARBA00023128"/>
    </source>
</evidence>
<feature type="region of interest" description="Disordered" evidence="8">
    <location>
        <begin position="253"/>
        <end position="284"/>
    </location>
</feature>
<evidence type="ECO:0000256" key="1">
    <source>
        <dbReference type="ARBA" id="ARBA00004173"/>
    </source>
</evidence>
<name>A0ABR3AGM6_9AGAR</name>
<evidence type="ECO:0000256" key="2">
    <source>
        <dbReference type="ARBA" id="ARBA00009864"/>
    </source>
</evidence>
<organism evidence="9 10">
    <name type="scientific">Marasmius tenuissimus</name>
    <dbReference type="NCBI Taxonomy" id="585030"/>
    <lineage>
        <taxon>Eukaryota</taxon>
        <taxon>Fungi</taxon>
        <taxon>Dikarya</taxon>
        <taxon>Basidiomycota</taxon>
        <taxon>Agaricomycotina</taxon>
        <taxon>Agaricomycetes</taxon>
        <taxon>Agaricomycetidae</taxon>
        <taxon>Agaricales</taxon>
        <taxon>Marasmiineae</taxon>
        <taxon>Marasmiaceae</taxon>
        <taxon>Marasmius</taxon>
    </lineage>
</organism>
<evidence type="ECO:0000256" key="6">
    <source>
        <dbReference type="ARBA" id="ARBA00035137"/>
    </source>
</evidence>
<dbReference type="Proteomes" id="UP001437256">
    <property type="component" value="Unassembled WGS sequence"/>
</dbReference>
<keyword evidence="5" id="KW-0687">Ribonucleoprotein</keyword>
<dbReference type="InterPro" id="IPR016939">
    <property type="entry name" value="Ribosomal_mS23_fun"/>
</dbReference>
<keyword evidence="3" id="KW-0689">Ribosomal protein</keyword>
<dbReference type="Pfam" id="PF13741">
    <property type="entry name" value="MRP-S25"/>
    <property type="match status" value="1"/>
</dbReference>
<keyword evidence="4" id="KW-0496">Mitochondrion</keyword>
<evidence type="ECO:0000313" key="10">
    <source>
        <dbReference type="Proteomes" id="UP001437256"/>
    </source>
</evidence>
<feature type="region of interest" description="Disordered" evidence="8">
    <location>
        <begin position="39"/>
        <end position="70"/>
    </location>
</feature>
<evidence type="ECO:0000256" key="7">
    <source>
        <dbReference type="ARBA" id="ARBA00035421"/>
    </source>
</evidence>
<evidence type="ECO:0000256" key="5">
    <source>
        <dbReference type="ARBA" id="ARBA00023274"/>
    </source>
</evidence>
<gene>
    <name evidence="9" type="primary">RSM25</name>
    <name evidence="9" type="ORF">AAF712_000664</name>
</gene>
<evidence type="ECO:0000313" key="9">
    <source>
        <dbReference type="EMBL" id="KAL0071742.1"/>
    </source>
</evidence>
<sequence length="284" mass="32571">MARRVASQVHQQVSRLMRGGLIQEEPVWFKAVLQHPPLPLPPKAPPSRTAYDTKPVNKDASSSVSSKKMRPYEPRPLPIYYMEDDIRRQFFRDHPFEAFRPITLSEKAGVQDKNPIQGKLWTRLRQRGRNPSPEDAIQFALNLHLHHEVPLSYAYSRAVAQFRALRSEHHISSTIALLEADTLGGLFQPSETALGFEKELKSLATWERQAELDEGAIAARKRWRSIAQPHSESREWSVGQEYVRLWKEGNTPQYAPALTEPEPQAIPEPVQRRQNPILGSRKQK</sequence>
<comment type="caution">
    <text evidence="9">The sequence shown here is derived from an EMBL/GenBank/DDBJ whole genome shotgun (WGS) entry which is preliminary data.</text>
</comment>
<accession>A0ABR3AGM6</accession>
<dbReference type="EMBL" id="JBBXMP010000002">
    <property type="protein sequence ID" value="KAL0071742.1"/>
    <property type="molecule type" value="Genomic_DNA"/>
</dbReference>
<evidence type="ECO:0000256" key="3">
    <source>
        <dbReference type="ARBA" id="ARBA00022980"/>
    </source>
</evidence>
<comment type="similarity">
    <text evidence="2">Belongs to the mitochondrion-specific ribosomal protein mS23 family.</text>
</comment>
<reference evidence="9 10" key="1">
    <citation type="submission" date="2024-05" db="EMBL/GenBank/DDBJ databases">
        <title>A draft genome resource for the thread blight pathogen Marasmius tenuissimus strain MS-2.</title>
        <authorList>
            <person name="Yulfo-Soto G.E."/>
            <person name="Baruah I.K."/>
            <person name="Amoako-Attah I."/>
            <person name="Bukari Y."/>
            <person name="Meinhardt L.W."/>
            <person name="Bailey B.A."/>
            <person name="Cohen S.P."/>
        </authorList>
    </citation>
    <scope>NUCLEOTIDE SEQUENCE [LARGE SCALE GENOMIC DNA]</scope>
    <source>
        <strain evidence="9 10">MS-2</strain>
    </source>
</reference>
<dbReference type="PANTHER" id="PTHR37799:SF1">
    <property type="entry name" value="SMALL RIBOSOMAL SUBUNIT PROTEIN MS23"/>
    <property type="match status" value="1"/>
</dbReference>
<keyword evidence="10" id="KW-1185">Reference proteome</keyword>
<protein>
    <recommendedName>
        <fullName evidence="6">Small ribosomal subunit protein mS23</fullName>
    </recommendedName>
    <alternativeName>
        <fullName evidence="7">37S ribosomal protein S25, mitochondrial</fullName>
    </alternativeName>
</protein>
<evidence type="ECO:0000256" key="8">
    <source>
        <dbReference type="SAM" id="MobiDB-lite"/>
    </source>
</evidence>
<dbReference type="PANTHER" id="PTHR37799">
    <property type="entry name" value="37S RIBOSOMAL PROTEIN S25, MITOCHONDRIAL"/>
    <property type="match status" value="1"/>
</dbReference>
<proteinExistence type="inferred from homology"/>